<dbReference type="EMBL" id="BARV01007281">
    <property type="protein sequence ID" value="GAI05779.1"/>
    <property type="molecule type" value="Genomic_DNA"/>
</dbReference>
<comment type="caution">
    <text evidence="1">The sequence shown here is derived from an EMBL/GenBank/DDBJ whole genome shotgun (WGS) entry which is preliminary data.</text>
</comment>
<dbReference type="AlphaFoldDB" id="X1MHC8"/>
<proteinExistence type="predicted"/>
<gene>
    <name evidence="1" type="ORF">S06H3_14856</name>
</gene>
<reference evidence="1" key="1">
    <citation type="journal article" date="2014" name="Front. Microbiol.">
        <title>High frequency of phylogenetically diverse reductive dehalogenase-homologous genes in deep subseafloor sedimentary metagenomes.</title>
        <authorList>
            <person name="Kawai M."/>
            <person name="Futagami T."/>
            <person name="Toyoda A."/>
            <person name="Takaki Y."/>
            <person name="Nishi S."/>
            <person name="Hori S."/>
            <person name="Arai W."/>
            <person name="Tsubouchi T."/>
            <person name="Morono Y."/>
            <person name="Uchiyama I."/>
            <person name="Ito T."/>
            <person name="Fujiyama A."/>
            <person name="Inagaki F."/>
            <person name="Takami H."/>
        </authorList>
    </citation>
    <scope>NUCLEOTIDE SEQUENCE</scope>
    <source>
        <strain evidence="1">Expedition CK06-06</strain>
    </source>
</reference>
<evidence type="ECO:0000313" key="1">
    <source>
        <dbReference type="EMBL" id="GAI05779.1"/>
    </source>
</evidence>
<name>X1MHC8_9ZZZZ</name>
<protein>
    <submittedName>
        <fullName evidence="1">Uncharacterized protein</fullName>
    </submittedName>
</protein>
<feature type="non-terminal residue" evidence="1">
    <location>
        <position position="115"/>
    </location>
</feature>
<sequence>MATLTLEPNGVGDETAIPNLVGAATHWQACLTNDGDTSYVEVPDVNDTLYRDLYALENSEDLGTISNVQIRAVGRIGQPLLGHPSAIILLSLKTYGTLYEEQKLLPSGAYGSVAL</sequence>
<accession>X1MHC8</accession>
<organism evidence="1">
    <name type="scientific">marine sediment metagenome</name>
    <dbReference type="NCBI Taxonomy" id="412755"/>
    <lineage>
        <taxon>unclassified sequences</taxon>
        <taxon>metagenomes</taxon>
        <taxon>ecological metagenomes</taxon>
    </lineage>
</organism>